<gene>
    <name evidence="1" type="ORF">U0035_06575</name>
</gene>
<sequence>MRLPSVSNLISLIFLTVLSGCHYPNYFYVSNPLTEPSTIKVKYSDSYGRYSAIGQTVRYKDSLIKKATPETFTTLNQKLNIRAINSKEAEIILPASGTILISIGSTGIPPSIDSLYITTLEKTTAYSWAKFMKSSKRSGGFFSSMLTLYNVK</sequence>
<accession>A0ABZ0W9J5</accession>
<dbReference type="PROSITE" id="PS51257">
    <property type="entry name" value="PROKAR_LIPOPROTEIN"/>
    <property type="match status" value="1"/>
</dbReference>
<organism evidence="1 2">
    <name type="scientific">Niabella yanshanensis</name>
    <dbReference type="NCBI Taxonomy" id="577386"/>
    <lineage>
        <taxon>Bacteria</taxon>
        <taxon>Pseudomonadati</taxon>
        <taxon>Bacteroidota</taxon>
        <taxon>Chitinophagia</taxon>
        <taxon>Chitinophagales</taxon>
        <taxon>Chitinophagaceae</taxon>
        <taxon>Niabella</taxon>
    </lineage>
</organism>
<dbReference type="RefSeq" id="WP_114789220.1">
    <property type="nucleotide sequence ID" value="NZ_CP139960.1"/>
</dbReference>
<dbReference type="Proteomes" id="UP001325680">
    <property type="component" value="Chromosome"/>
</dbReference>
<evidence type="ECO:0000313" key="2">
    <source>
        <dbReference type="Proteomes" id="UP001325680"/>
    </source>
</evidence>
<name>A0ABZ0W9J5_9BACT</name>
<proteinExistence type="predicted"/>
<dbReference type="EMBL" id="CP139960">
    <property type="protein sequence ID" value="WQD39811.1"/>
    <property type="molecule type" value="Genomic_DNA"/>
</dbReference>
<evidence type="ECO:0000313" key="1">
    <source>
        <dbReference type="EMBL" id="WQD39811.1"/>
    </source>
</evidence>
<keyword evidence="2" id="KW-1185">Reference proteome</keyword>
<protein>
    <submittedName>
        <fullName evidence="1">Uncharacterized protein</fullName>
    </submittedName>
</protein>
<reference evidence="1 2" key="1">
    <citation type="submission" date="2023-12" db="EMBL/GenBank/DDBJ databases">
        <title>Genome sequencing and assembly of bacterial species from a model synthetic community.</title>
        <authorList>
            <person name="Hogle S.L."/>
        </authorList>
    </citation>
    <scope>NUCLEOTIDE SEQUENCE [LARGE SCALE GENOMIC DNA]</scope>
    <source>
        <strain evidence="1 2">HAMBI_3031</strain>
    </source>
</reference>